<feature type="compositionally biased region" description="Basic and acidic residues" evidence="1">
    <location>
        <begin position="34"/>
        <end position="52"/>
    </location>
</feature>
<feature type="region of interest" description="Disordered" evidence="1">
    <location>
        <begin position="1"/>
        <end position="56"/>
    </location>
</feature>
<protein>
    <submittedName>
        <fullName evidence="2">Uncharacterized protein</fullName>
    </submittedName>
</protein>
<organism evidence="2 3">
    <name type="scientific">Crenichthys baileyi</name>
    <name type="common">White River springfish</name>
    <dbReference type="NCBI Taxonomy" id="28760"/>
    <lineage>
        <taxon>Eukaryota</taxon>
        <taxon>Metazoa</taxon>
        <taxon>Chordata</taxon>
        <taxon>Craniata</taxon>
        <taxon>Vertebrata</taxon>
        <taxon>Euteleostomi</taxon>
        <taxon>Actinopterygii</taxon>
        <taxon>Neopterygii</taxon>
        <taxon>Teleostei</taxon>
        <taxon>Neoteleostei</taxon>
        <taxon>Acanthomorphata</taxon>
        <taxon>Ovalentaria</taxon>
        <taxon>Atherinomorphae</taxon>
        <taxon>Cyprinodontiformes</taxon>
        <taxon>Goodeidae</taxon>
        <taxon>Crenichthys</taxon>
    </lineage>
</organism>
<reference evidence="2 3" key="1">
    <citation type="submission" date="2021-06" db="EMBL/GenBank/DDBJ databases">
        <authorList>
            <person name="Palmer J.M."/>
        </authorList>
    </citation>
    <scope>NUCLEOTIDE SEQUENCE [LARGE SCALE GENOMIC DNA]</scope>
    <source>
        <strain evidence="2 3">MEX-2019</strain>
        <tissue evidence="2">Muscle</tissue>
    </source>
</reference>
<keyword evidence="3" id="KW-1185">Reference proteome</keyword>
<comment type="caution">
    <text evidence="2">The sequence shown here is derived from an EMBL/GenBank/DDBJ whole genome shotgun (WGS) entry which is preliminary data.</text>
</comment>
<accession>A0AAV9SR17</accession>
<evidence type="ECO:0000313" key="3">
    <source>
        <dbReference type="Proteomes" id="UP001311232"/>
    </source>
</evidence>
<dbReference type="Proteomes" id="UP001311232">
    <property type="component" value="Unassembled WGS sequence"/>
</dbReference>
<evidence type="ECO:0000256" key="1">
    <source>
        <dbReference type="SAM" id="MobiDB-lite"/>
    </source>
</evidence>
<sequence>MTKAPPRRNGEQVVIAASPQPRPTDMKSAGGSDFSDKDPKERDDRQARREGELANEAASMQDFRCVIKSSSAWLSLKNAHVDPGRERRSPFHHMYLSVPNSALDFSAPSTCDQALSPVDLLPSGQENCSVLN</sequence>
<evidence type="ECO:0000313" key="2">
    <source>
        <dbReference type="EMBL" id="KAK5623721.1"/>
    </source>
</evidence>
<name>A0AAV9SR17_9TELE</name>
<dbReference type="AlphaFoldDB" id="A0AAV9SR17"/>
<dbReference type="EMBL" id="JAHHUM010000017">
    <property type="protein sequence ID" value="KAK5623721.1"/>
    <property type="molecule type" value="Genomic_DNA"/>
</dbReference>
<proteinExistence type="predicted"/>
<gene>
    <name evidence="2" type="ORF">CRENBAI_007566</name>
</gene>